<keyword evidence="1" id="KW-0472">Membrane</keyword>
<name>A0ABQ0MV66_9GAMM</name>
<evidence type="ECO:0000313" key="3">
    <source>
        <dbReference type="Proteomes" id="UP000197068"/>
    </source>
</evidence>
<gene>
    <name evidence="2" type="ORF">MTCD1_01874</name>
</gene>
<evidence type="ECO:0000313" key="2">
    <source>
        <dbReference type="EMBL" id="GAW96260.1"/>
    </source>
</evidence>
<keyword evidence="1" id="KW-0812">Transmembrane</keyword>
<organism evidence="2 3">
    <name type="scientific">Colwellia marinimaniae</name>
    <dbReference type="NCBI Taxonomy" id="1513592"/>
    <lineage>
        <taxon>Bacteria</taxon>
        <taxon>Pseudomonadati</taxon>
        <taxon>Pseudomonadota</taxon>
        <taxon>Gammaproteobacteria</taxon>
        <taxon>Alteromonadales</taxon>
        <taxon>Colwelliaceae</taxon>
        <taxon>Colwellia</taxon>
    </lineage>
</organism>
<keyword evidence="1" id="KW-1133">Transmembrane helix</keyword>
<dbReference type="InterPro" id="IPR021438">
    <property type="entry name" value="DUF3087"/>
</dbReference>
<keyword evidence="3" id="KW-1185">Reference proteome</keyword>
<accession>A0ABQ0MV66</accession>
<reference evidence="2 3" key="1">
    <citation type="submission" date="2017-06" db="EMBL/GenBank/DDBJ databases">
        <title>Whole Genome Sequences of Colwellia marinimaniae MTCD1.</title>
        <authorList>
            <person name="Kusumoto H."/>
            <person name="Inoue M."/>
            <person name="Tanikawa K."/>
            <person name="Maeji H."/>
            <person name="Cameron J.H."/>
            <person name="Bartlett D.H."/>
        </authorList>
    </citation>
    <scope>NUCLEOTIDE SEQUENCE [LARGE SCALE GENOMIC DNA]</scope>
    <source>
        <strain evidence="2 3">MTCD1</strain>
    </source>
</reference>
<dbReference type="RefSeq" id="WP_057180892.1">
    <property type="nucleotide sequence ID" value="NZ_BDQM01000012.1"/>
</dbReference>
<feature type="transmembrane region" description="Helical" evidence="1">
    <location>
        <begin position="15"/>
        <end position="41"/>
    </location>
</feature>
<feature type="transmembrane region" description="Helical" evidence="1">
    <location>
        <begin position="66"/>
        <end position="85"/>
    </location>
</feature>
<comment type="caution">
    <text evidence="2">The sequence shown here is derived from an EMBL/GenBank/DDBJ whole genome shotgun (WGS) entry which is preliminary data.</text>
</comment>
<protein>
    <submittedName>
        <fullName evidence="2">DUF3087 domain-containing protein</fullName>
    </submittedName>
</protein>
<sequence length="185" mass="21091">MQLIDIDKARYRKHLNIVIVGFISSLLVMSLLFGTLLISLFSNVGEVTALVQATIDSVAVEPETNFSYNLIGVILALVVNGVFLYKVKNSDFFTEIYYVWRVKQLQNLVYRKFKKIKLAGKNGEETALIILSFYYQSQLQVYQLDDNTITLSTIEKRLQQLNETIANTGLTISAEQFEKKLIACY</sequence>
<proteinExistence type="predicted"/>
<dbReference type="Pfam" id="PF11286">
    <property type="entry name" value="DUF3087"/>
    <property type="match status" value="1"/>
</dbReference>
<dbReference type="Proteomes" id="UP000197068">
    <property type="component" value="Unassembled WGS sequence"/>
</dbReference>
<evidence type="ECO:0000256" key="1">
    <source>
        <dbReference type="SAM" id="Phobius"/>
    </source>
</evidence>
<dbReference type="EMBL" id="BDQM01000012">
    <property type="protein sequence ID" value="GAW96260.1"/>
    <property type="molecule type" value="Genomic_DNA"/>
</dbReference>